<gene>
    <name evidence="1" type="ORF">DFH08DRAFT_878872</name>
</gene>
<keyword evidence="2" id="KW-1185">Reference proteome</keyword>
<reference evidence="1" key="1">
    <citation type="submission" date="2023-03" db="EMBL/GenBank/DDBJ databases">
        <title>Massive genome expansion in bonnet fungi (Mycena s.s.) driven by repeated elements and novel gene families across ecological guilds.</title>
        <authorList>
            <consortium name="Lawrence Berkeley National Laboratory"/>
            <person name="Harder C.B."/>
            <person name="Miyauchi S."/>
            <person name="Viragh M."/>
            <person name="Kuo A."/>
            <person name="Thoen E."/>
            <person name="Andreopoulos B."/>
            <person name="Lu D."/>
            <person name="Skrede I."/>
            <person name="Drula E."/>
            <person name="Henrissat B."/>
            <person name="Morin E."/>
            <person name="Kohler A."/>
            <person name="Barry K."/>
            <person name="LaButti K."/>
            <person name="Morin E."/>
            <person name="Salamov A."/>
            <person name="Lipzen A."/>
            <person name="Mereny Z."/>
            <person name="Hegedus B."/>
            <person name="Baldrian P."/>
            <person name="Stursova M."/>
            <person name="Weitz H."/>
            <person name="Taylor A."/>
            <person name="Grigoriev I.V."/>
            <person name="Nagy L.G."/>
            <person name="Martin F."/>
            <person name="Kauserud H."/>
        </authorList>
    </citation>
    <scope>NUCLEOTIDE SEQUENCE</scope>
    <source>
        <strain evidence="1">CBHHK002</strain>
    </source>
</reference>
<sequence length="117" mass="12896">MDDPTVARRLEDSIHLVGTCTDICPRFERYRREGGRSLRVGKNPWHKRAVKKFDPISLPSDLRPPDVLKLFGCLVHGPTYPPDRAGNTGLSVSRPHSAPRLLRYLCPCPGPLAGGAA</sequence>
<dbReference type="EMBL" id="JARIHO010000031">
    <property type="protein sequence ID" value="KAJ7336455.1"/>
    <property type="molecule type" value="Genomic_DNA"/>
</dbReference>
<organism evidence="1 2">
    <name type="scientific">Mycena albidolilacea</name>
    <dbReference type="NCBI Taxonomy" id="1033008"/>
    <lineage>
        <taxon>Eukaryota</taxon>
        <taxon>Fungi</taxon>
        <taxon>Dikarya</taxon>
        <taxon>Basidiomycota</taxon>
        <taxon>Agaricomycotina</taxon>
        <taxon>Agaricomycetes</taxon>
        <taxon>Agaricomycetidae</taxon>
        <taxon>Agaricales</taxon>
        <taxon>Marasmiineae</taxon>
        <taxon>Mycenaceae</taxon>
        <taxon>Mycena</taxon>
    </lineage>
</organism>
<evidence type="ECO:0000313" key="2">
    <source>
        <dbReference type="Proteomes" id="UP001218218"/>
    </source>
</evidence>
<protein>
    <submittedName>
        <fullName evidence="1">Uncharacterized protein</fullName>
    </submittedName>
</protein>
<comment type="caution">
    <text evidence="1">The sequence shown here is derived from an EMBL/GenBank/DDBJ whole genome shotgun (WGS) entry which is preliminary data.</text>
</comment>
<proteinExistence type="predicted"/>
<dbReference type="AlphaFoldDB" id="A0AAD7EL83"/>
<evidence type="ECO:0000313" key="1">
    <source>
        <dbReference type="EMBL" id="KAJ7336455.1"/>
    </source>
</evidence>
<accession>A0AAD7EL83</accession>
<name>A0AAD7EL83_9AGAR</name>
<dbReference type="Proteomes" id="UP001218218">
    <property type="component" value="Unassembled WGS sequence"/>
</dbReference>